<comment type="caution">
    <text evidence="3">The sequence shown here is derived from an EMBL/GenBank/DDBJ whole genome shotgun (WGS) entry which is preliminary data.</text>
</comment>
<evidence type="ECO:0000256" key="2">
    <source>
        <dbReference type="SAM" id="Phobius"/>
    </source>
</evidence>
<evidence type="ECO:0000256" key="1">
    <source>
        <dbReference type="SAM" id="MobiDB-lite"/>
    </source>
</evidence>
<accession>A0A9P9F8K9</accession>
<feature type="compositionally biased region" description="Polar residues" evidence="1">
    <location>
        <begin position="316"/>
        <end position="348"/>
    </location>
</feature>
<keyword evidence="2" id="KW-0812">Transmembrane</keyword>
<reference evidence="3" key="1">
    <citation type="journal article" date="2021" name="Nat. Commun.">
        <title>Genetic determinants of endophytism in the Arabidopsis root mycobiome.</title>
        <authorList>
            <person name="Mesny F."/>
            <person name="Miyauchi S."/>
            <person name="Thiergart T."/>
            <person name="Pickel B."/>
            <person name="Atanasova L."/>
            <person name="Karlsson M."/>
            <person name="Huettel B."/>
            <person name="Barry K.W."/>
            <person name="Haridas S."/>
            <person name="Chen C."/>
            <person name="Bauer D."/>
            <person name="Andreopoulos W."/>
            <person name="Pangilinan J."/>
            <person name="LaButti K."/>
            <person name="Riley R."/>
            <person name="Lipzen A."/>
            <person name="Clum A."/>
            <person name="Drula E."/>
            <person name="Henrissat B."/>
            <person name="Kohler A."/>
            <person name="Grigoriev I.V."/>
            <person name="Martin F.M."/>
            <person name="Hacquard S."/>
        </authorList>
    </citation>
    <scope>NUCLEOTIDE SEQUENCE</scope>
    <source>
        <strain evidence="3">MPI-CAGE-AT-0147</strain>
    </source>
</reference>
<evidence type="ECO:0000313" key="3">
    <source>
        <dbReference type="EMBL" id="KAH7156114.1"/>
    </source>
</evidence>
<keyword evidence="2" id="KW-1133">Transmembrane helix</keyword>
<gene>
    <name evidence="3" type="ORF">EDB81DRAFT_756622</name>
</gene>
<dbReference type="OrthoDB" id="5347452at2759"/>
<feature type="compositionally biased region" description="Low complexity" evidence="1">
    <location>
        <begin position="183"/>
        <end position="226"/>
    </location>
</feature>
<sequence length="410" mass="42372">MKVSGSCVAVAALAATANARHLVRSEPTVAVSLADNGVSPRPTDAPEYDLLRRADDTGTLLYAPDNTCGFISGREGAGYTCYDTYTCAFTMSGDEGHVGCCESGICNYRYSCVDFEGYYSSSLCNDGCEVDVLTLKCTDTSAPYCNTISFANGVSDYWCNVLNKSTAQMASTTFEGGDARVYTTTDETTSTTESSTSSESTESASSTIPSDSTSTGPSASASTSSDSGGGGGSSTPIGPIVGGVVGGVGALALAGAAIFFCLRSKKKKEAAAAAAATNTTPPAYQAPNMQQQPGVGPNGYNPVPQGQAGYYDPKQAYSTPNQQYNQTAFYPTHNQPGSPDFSQTNPSSPGAYVDPRMAQSSTSPSPSYNQQIPGQQPGFQPGYQPQQAVIHEAPSNPVGSNGRGDTHELA</sequence>
<feature type="compositionally biased region" description="Polar residues" evidence="1">
    <location>
        <begin position="358"/>
        <end position="369"/>
    </location>
</feature>
<protein>
    <submittedName>
        <fullName evidence="3">Uncharacterized protein</fullName>
    </submittedName>
</protein>
<organism evidence="3 4">
    <name type="scientific">Dactylonectria macrodidyma</name>
    <dbReference type="NCBI Taxonomy" id="307937"/>
    <lineage>
        <taxon>Eukaryota</taxon>
        <taxon>Fungi</taxon>
        <taxon>Dikarya</taxon>
        <taxon>Ascomycota</taxon>
        <taxon>Pezizomycotina</taxon>
        <taxon>Sordariomycetes</taxon>
        <taxon>Hypocreomycetidae</taxon>
        <taxon>Hypocreales</taxon>
        <taxon>Nectriaceae</taxon>
        <taxon>Dactylonectria</taxon>
    </lineage>
</organism>
<feature type="compositionally biased region" description="Low complexity" evidence="1">
    <location>
        <begin position="277"/>
        <end position="307"/>
    </location>
</feature>
<evidence type="ECO:0000313" key="4">
    <source>
        <dbReference type="Proteomes" id="UP000738349"/>
    </source>
</evidence>
<feature type="compositionally biased region" description="Low complexity" evidence="1">
    <location>
        <begin position="370"/>
        <end position="387"/>
    </location>
</feature>
<name>A0A9P9F8K9_9HYPO</name>
<feature type="region of interest" description="Disordered" evidence="1">
    <location>
        <begin position="181"/>
        <end position="234"/>
    </location>
</feature>
<feature type="transmembrane region" description="Helical" evidence="2">
    <location>
        <begin position="240"/>
        <end position="262"/>
    </location>
</feature>
<keyword evidence="4" id="KW-1185">Reference proteome</keyword>
<keyword evidence="2" id="KW-0472">Membrane</keyword>
<dbReference type="AlphaFoldDB" id="A0A9P9F8K9"/>
<proteinExistence type="predicted"/>
<feature type="region of interest" description="Disordered" evidence="1">
    <location>
        <begin position="277"/>
        <end position="410"/>
    </location>
</feature>
<dbReference type="EMBL" id="JAGMUV010000005">
    <property type="protein sequence ID" value="KAH7156114.1"/>
    <property type="molecule type" value="Genomic_DNA"/>
</dbReference>
<dbReference type="Proteomes" id="UP000738349">
    <property type="component" value="Unassembled WGS sequence"/>
</dbReference>